<keyword evidence="3" id="KW-1185">Reference proteome</keyword>
<accession>A0ABP5TRE4</accession>
<dbReference type="Pfam" id="PF12840">
    <property type="entry name" value="HTH_20"/>
    <property type="match status" value="1"/>
</dbReference>
<feature type="compositionally biased region" description="Polar residues" evidence="1">
    <location>
        <begin position="1"/>
        <end position="15"/>
    </location>
</feature>
<feature type="region of interest" description="Disordered" evidence="1">
    <location>
        <begin position="1"/>
        <end position="21"/>
    </location>
</feature>
<dbReference type="CDD" id="cd00090">
    <property type="entry name" value="HTH_ARSR"/>
    <property type="match status" value="1"/>
</dbReference>
<dbReference type="InterPro" id="IPR036390">
    <property type="entry name" value="WH_DNA-bd_sf"/>
</dbReference>
<dbReference type="Gene3D" id="1.10.10.10">
    <property type="entry name" value="Winged helix-like DNA-binding domain superfamily/Winged helix DNA-binding domain"/>
    <property type="match status" value="1"/>
</dbReference>
<evidence type="ECO:0000313" key="3">
    <source>
        <dbReference type="Proteomes" id="UP001501444"/>
    </source>
</evidence>
<sequence length="233" mass="24309">MEPSGKATSGETVDTPQHRTLGPASRVSILRLLRDTGAGMTAADVAARTGQHLSTTRAHLERLAGAGLLVKARANGGQPGRPAWRYRATATDPAPAAYRVLVAALLEHLPSDADGRTAGRVGRDWGLRLAASVPPQDDPVEAVTAVLGGLGLSPHRQPSGPGAASVEVHLRTCPFLELVGQRPDAVCGLHAGLVRGVLESRGVRDAEAVLEPFGAPHACVVRLPPPRHRAGRR</sequence>
<organism evidence="2 3">
    <name type="scientific">Dactylosporangium salmoneum</name>
    <dbReference type="NCBI Taxonomy" id="53361"/>
    <lineage>
        <taxon>Bacteria</taxon>
        <taxon>Bacillati</taxon>
        <taxon>Actinomycetota</taxon>
        <taxon>Actinomycetes</taxon>
        <taxon>Micromonosporales</taxon>
        <taxon>Micromonosporaceae</taxon>
        <taxon>Dactylosporangium</taxon>
    </lineage>
</organism>
<proteinExistence type="predicted"/>
<protein>
    <submittedName>
        <fullName evidence="2">Helix-turn-helix domain-containing protein</fullName>
    </submittedName>
</protein>
<evidence type="ECO:0000313" key="2">
    <source>
        <dbReference type="EMBL" id="GAA2359690.1"/>
    </source>
</evidence>
<dbReference type="InterPro" id="IPR011991">
    <property type="entry name" value="ArsR-like_HTH"/>
</dbReference>
<reference evidence="3" key="1">
    <citation type="journal article" date="2019" name="Int. J. Syst. Evol. Microbiol.">
        <title>The Global Catalogue of Microorganisms (GCM) 10K type strain sequencing project: providing services to taxonomists for standard genome sequencing and annotation.</title>
        <authorList>
            <consortium name="The Broad Institute Genomics Platform"/>
            <consortium name="The Broad Institute Genome Sequencing Center for Infectious Disease"/>
            <person name="Wu L."/>
            <person name="Ma J."/>
        </authorList>
    </citation>
    <scope>NUCLEOTIDE SEQUENCE [LARGE SCALE GENOMIC DNA]</scope>
    <source>
        <strain evidence="3">JCM 3272</strain>
    </source>
</reference>
<name>A0ABP5TRE4_9ACTN</name>
<evidence type="ECO:0000256" key="1">
    <source>
        <dbReference type="SAM" id="MobiDB-lite"/>
    </source>
</evidence>
<dbReference type="InterPro" id="IPR036388">
    <property type="entry name" value="WH-like_DNA-bd_sf"/>
</dbReference>
<dbReference type="Proteomes" id="UP001501444">
    <property type="component" value="Unassembled WGS sequence"/>
</dbReference>
<gene>
    <name evidence="2" type="ORF">GCM10010170_054100</name>
</gene>
<dbReference type="EMBL" id="BAAARV010000046">
    <property type="protein sequence ID" value="GAA2359690.1"/>
    <property type="molecule type" value="Genomic_DNA"/>
</dbReference>
<dbReference type="SUPFAM" id="SSF46785">
    <property type="entry name" value="Winged helix' DNA-binding domain"/>
    <property type="match status" value="1"/>
</dbReference>
<comment type="caution">
    <text evidence="2">The sequence shown here is derived from an EMBL/GenBank/DDBJ whole genome shotgun (WGS) entry which is preliminary data.</text>
</comment>